<accession>A0A0E2BJZ4</accession>
<sequence>MPDFPGDNCANILGNESHKPYESKRKNPKLFYISQKIQSIKKFYQDQKIFILHFLQKTNFLNQNQFP</sequence>
<dbReference type="EMBL" id="AHON02000013">
    <property type="protein sequence ID" value="EKO35564.1"/>
    <property type="molecule type" value="Genomic_DNA"/>
</dbReference>
<evidence type="ECO:0000313" key="2">
    <source>
        <dbReference type="EMBL" id="EKO35564.1"/>
    </source>
</evidence>
<proteinExistence type="predicted"/>
<evidence type="ECO:0000256" key="1">
    <source>
        <dbReference type="SAM" id="MobiDB-lite"/>
    </source>
</evidence>
<organism evidence="2 3">
    <name type="scientific">Leptospira santarosai str. MOR084</name>
    <dbReference type="NCBI Taxonomy" id="1049984"/>
    <lineage>
        <taxon>Bacteria</taxon>
        <taxon>Pseudomonadati</taxon>
        <taxon>Spirochaetota</taxon>
        <taxon>Spirochaetia</taxon>
        <taxon>Leptospirales</taxon>
        <taxon>Leptospiraceae</taxon>
        <taxon>Leptospira</taxon>
    </lineage>
</organism>
<protein>
    <submittedName>
        <fullName evidence="2">Uncharacterized protein</fullName>
    </submittedName>
</protein>
<reference evidence="2" key="1">
    <citation type="submission" date="2012-10" db="EMBL/GenBank/DDBJ databases">
        <authorList>
            <person name="Harkins D.M."/>
            <person name="Durkin A.S."/>
            <person name="Brinkac L.M."/>
            <person name="Haft D.H."/>
            <person name="Selengut J.D."/>
            <person name="Sanka R."/>
            <person name="DePew J."/>
            <person name="Purushe J."/>
            <person name="Matthias M.A."/>
            <person name="Vinetz J.M."/>
            <person name="Sutton G.G."/>
            <person name="Nierman W.C."/>
            <person name="Fouts D.E."/>
        </authorList>
    </citation>
    <scope>NUCLEOTIDE SEQUENCE [LARGE SCALE GENOMIC DNA]</scope>
    <source>
        <strain evidence="2">MOR084</strain>
    </source>
</reference>
<dbReference type="Proteomes" id="UP000006329">
    <property type="component" value="Unassembled WGS sequence"/>
</dbReference>
<comment type="caution">
    <text evidence="2">The sequence shown here is derived from an EMBL/GenBank/DDBJ whole genome shotgun (WGS) entry which is preliminary data.</text>
</comment>
<name>A0A0E2BJZ4_9LEPT</name>
<dbReference type="RefSeq" id="WP_004479814.1">
    <property type="nucleotide sequence ID" value="NZ_AHON02000013.1"/>
</dbReference>
<gene>
    <name evidence="2" type="ORF">LEP1GSC179_1285</name>
</gene>
<dbReference type="AlphaFoldDB" id="A0A0E2BJZ4"/>
<feature type="region of interest" description="Disordered" evidence="1">
    <location>
        <begin position="1"/>
        <end position="23"/>
    </location>
</feature>
<keyword evidence="3" id="KW-1185">Reference proteome</keyword>
<evidence type="ECO:0000313" key="3">
    <source>
        <dbReference type="Proteomes" id="UP000006329"/>
    </source>
</evidence>